<feature type="domain" description="GtrA/DPMS transmembrane" evidence="7">
    <location>
        <begin position="2"/>
        <end position="111"/>
    </location>
</feature>
<dbReference type="InterPro" id="IPR051401">
    <property type="entry name" value="GtrA_CellWall_Glycosyl"/>
</dbReference>
<evidence type="ECO:0000256" key="2">
    <source>
        <dbReference type="ARBA" id="ARBA00009399"/>
    </source>
</evidence>
<keyword evidence="5 6" id="KW-0472">Membrane</keyword>
<dbReference type="PANTHER" id="PTHR38459">
    <property type="entry name" value="PROPHAGE BACTOPRENOL-LINKED GLUCOSE TRANSLOCASE HOMOLOG"/>
    <property type="match status" value="1"/>
</dbReference>
<evidence type="ECO:0000256" key="1">
    <source>
        <dbReference type="ARBA" id="ARBA00004141"/>
    </source>
</evidence>
<evidence type="ECO:0000256" key="4">
    <source>
        <dbReference type="ARBA" id="ARBA00022989"/>
    </source>
</evidence>
<evidence type="ECO:0000256" key="5">
    <source>
        <dbReference type="ARBA" id="ARBA00023136"/>
    </source>
</evidence>
<comment type="subcellular location">
    <subcellularLocation>
        <location evidence="1">Membrane</location>
        <topology evidence="1">Multi-pass membrane protein</topology>
    </subcellularLocation>
</comment>
<keyword evidence="4 6" id="KW-1133">Transmembrane helix</keyword>
<name>A0A423NQ96_9PSED</name>
<sequence length="123" mass="13880">MKFLIGGGLNTALTYCIYLMLSQLINYQIAYAIAYAAGIVFAYFFNSKMVFKVGHSWLGMVIYPSIYIVQYVISALLLKFLAERMQIDTAIAPIIVIVLLLPCSYLLNKFVLKLTHKTIPSQD</sequence>
<organism evidence="8 9">
    <name type="scientific">Pseudomonas moraviensis</name>
    <dbReference type="NCBI Taxonomy" id="321662"/>
    <lineage>
        <taxon>Bacteria</taxon>
        <taxon>Pseudomonadati</taxon>
        <taxon>Pseudomonadota</taxon>
        <taxon>Gammaproteobacteria</taxon>
        <taxon>Pseudomonadales</taxon>
        <taxon>Pseudomonadaceae</taxon>
        <taxon>Pseudomonas</taxon>
    </lineage>
</organism>
<reference evidence="8 9" key="1">
    <citation type="submission" date="2016-10" db="EMBL/GenBank/DDBJ databases">
        <title>Comparative genome analysis of multiple Pseudomonas spp. focuses on biocontrol and plant growth promoting traits.</title>
        <authorList>
            <person name="Tao X.-Y."/>
            <person name="Taylor C.G."/>
        </authorList>
    </citation>
    <scope>NUCLEOTIDE SEQUENCE [LARGE SCALE GENOMIC DNA]</scope>
    <source>
        <strain evidence="8 9">36B3</strain>
    </source>
</reference>
<dbReference type="GO" id="GO:0000271">
    <property type="term" value="P:polysaccharide biosynthetic process"/>
    <property type="evidence" value="ECO:0007669"/>
    <property type="project" value="InterPro"/>
</dbReference>
<evidence type="ECO:0000259" key="7">
    <source>
        <dbReference type="Pfam" id="PF04138"/>
    </source>
</evidence>
<feature type="transmembrane region" description="Helical" evidence="6">
    <location>
        <begin position="90"/>
        <end position="107"/>
    </location>
</feature>
<dbReference type="GO" id="GO:0005886">
    <property type="term" value="C:plasma membrane"/>
    <property type="evidence" value="ECO:0007669"/>
    <property type="project" value="TreeGrafter"/>
</dbReference>
<feature type="transmembrane region" description="Helical" evidence="6">
    <location>
        <begin position="24"/>
        <end position="45"/>
    </location>
</feature>
<dbReference type="PANTHER" id="PTHR38459:SF1">
    <property type="entry name" value="PROPHAGE BACTOPRENOL-LINKED GLUCOSE TRANSLOCASE HOMOLOG"/>
    <property type="match status" value="1"/>
</dbReference>
<evidence type="ECO:0000256" key="3">
    <source>
        <dbReference type="ARBA" id="ARBA00022692"/>
    </source>
</evidence>
<gene>
    <name evidence="8" type="ORF">BK674_14635</name>
</gene>
<dbReference type="EMBL" id="MOCA01000005">
    <property type="protein sequence ID" value="ROO00417.1"/>
    <property type="molecule type" value="Genomic_DNA"/>
</dbReference>
<accession>A0A423NQ96</accession>
<dbReference type="AlphaFoldDB" id="A0A423NQ96"/>
<dbReference type="Pfam" id="PF04138">
    <property type="entry name" value="GtrA_DPMS_TM"/>
    <property type="match status" value="1"/>
</dbReference>
<keyword evidence="3 6" id="KW-0812">Transmembrane</keyword>
<evidence type="ECO:0000313" key="9">
    <source>
        <dbReference type="Proteomes" id="UP000284207"/>
    </source>
</evidence>
<protein>
    <submittedName>
        <fullName evidence="8">Polysaccharide synthesis protein GtrA</fullName>
    </submittedName>
</protein>
<comment type="caution">
    <text evidence="8">The sequence shown here is derived from an EMBL/GenBank/DDBJ whole genome shotgun (WGS) entry which is preliminary data.</text>
</comment>
<comment type="similarity">
    <text evidence="2">Belongs to the GtrA family.</text>
</comment>
<feature type="transmembrane region" description="Helical" evidence="6">
    <location>
        <begin position="57"/>
        <end position="78"/>
    </location>
</feature>
<dbReference type="InterPro" id="IPR007267">
    <property type="entry name" value="GtrA_DPMS_TM"/>
</dbReference>
<evidence type="ECO:0000313" key="8">
    <source>
        <dbReference type="EMBL" id="ROO00417.1"/>
    </source>
</evidence>
<dbReference type="Proteomes" id="UP000284207">
    <property type="component" value="Unassembled WGS sequence"/>
</dbReference>
<evidence type="ECO:0000256" key="6">
    <source>
        <dbReference type="SAM" id="Phobius"/>
    </source>
</evidence>
<proteinExistence type="inferred from homology"/>